<dbReference type="Proteomes" id="UP000236311">
    <property type="component" value="Unassembled WGS sequence"/>
</dbReference>
<protein>
    <submittedName>
        <fullName evidence="1">Uncharacterized protein</fullName>
    </submittedName>
</protein>
<evidence type="ECO:0000313" key="1">
    <source>
        <dbReference type="EMBL" id="SOY31448.1"/>
    </source>
</evidence>
<dbReference type="EMBL" id="OFSM01000026">
    <property type="protein sequence ID" value="SOY31448.1"/>
    <property type="molecule type" value="Genomic_DNA"/>
</dbReference>
<accession>A0A2K4ZLU5</accession>
<reference evidence="1 2" key="1">
    <citation type="submission" date="2018-01" db="EMBL/GenBank/DDBJ databases">
        <authorList>
            <person name="Gaut B.S."/>
            <person name="Morton B.R."/>
            <person name="Clegg M.T."/>
            <person name="Duvall M.R."/>
        </authorList>
    </citation>
    <scope>NUCLEOTIDE SEQUENCE [LARGE SCALE GENOMIC DNA]</scope>
    <source>
        <strain evidence="1">GP69</strain>
    </source>
</reference>
<dbReference type="AlphaFoldDB" id="A0A2K4ZLU5"/>
<evidence type="ECO:0000313" key="2">
    <source>
        <dbReference type="Proteomes" id="UP000236311"/>
    </source>
</evidence>
<proteinExistence type="predicted"/>
<gene>
    <name evidence="1" type="ORF">AMURIS_04191</name>
</gene>
<dbReference type="RefSeq" id="WP_146040139.1">
    <property type="nucleotide sequence ID" value="NZ_JANJZD010000026.1"/>
</dbReference>
<sequence length="181" mass="22239">MECRNCPYGKEDFMRRMLNYEKIVSERRIPNDICHYLKPENASDEFERFLWCDKVGGKVFWAGRCEDAYIDIPKRINHKKQKRRSKRERDQKHKNHLKFLAENVPEYPYPVIYTDEILIRGHGYVENPKPYYKRLYRGRGRHSNSNYHKKMSNKKIRRYRGELSKKGNLSHRLYDFWWELC</sequence>
<name>A0A2K4ZLU5_9FIRM</name>
<organism evidence="1 2">
    <name type="scientific">Acetatifactor muris</name>
    <dbReference type="NCBI Taxonomy" id="879566"/>
    <lineage>
        <taxon>Bacteria</taxon>
        <taxon>Bacillati</taxon>
        <taxon>Bacillota</taxon>
        <taxon>Clostridia</taxon>
        <taxon>Lachnospirales</taxon>
        <taxon>Lachnospiraceae</taxon>
        <taxon>Acetatifactor</taxon>
    </lineage>
</organism>
<keyword evidence="2" id="KW-1185">Reference proteome</keyword>
<dbReference type="OrthoDB" id="2085175at2"/>